<dbReference type="InterPro" id="IPR000089">
    <property type="entry name" value="Biotin_lipoyl"/>
</dbReference>
<dbReference type="Pfam" id="PF00364">
    <property type="entry name" value="Biotin_lipoyl"/>
    <property type="match status" value="1"/>
</dbReference>
<dbReference type="Proteomes" id="UP000464178">
    <property type="component" value="Chromosome"/>
</dbReference>
<dbReference type="GO" id="GO:0016746">
    <property type="term" value="F:acyltransferase activity"/>
    <property type="evidence" value="ECO:0007669"/>
    <property type="project" value="UniProtKB-KW"/>
</dbReference>
<feature type="domain" description="Lipoyl-binding" evidence="1">
    <location>
        <begin position="74"/>
        <end position="150"/>
    </location>
</feature>
<keyword evidence="3" id="KW-1185">Reference proteome</keyword>
<keyword evidence="2" id="KW-0012">Acyltransferase</keyword>
<dbReference type="CDD" id="cd06849">
    <property type="entry name" value="lipoyl_domain"/>
    <property type="match status" value="1"/>
</dbReference>
<dbReference type="AlphaFoldDB" id="A0A6P2DNI4"/>
<dbReference type="EMBL" id="LR593886">
    <property type="protein sequence ID" value="VTS03894.1"/>
    <property type="molecule type" value="Genomic_DNA"/>
</dbReference>
<sequence>MSPDEAAFLEAIRDNPTDETTRLVYADWLADRDDSRAAFVRFSADFLRYARELKNRHSALPTEWLDVIDPYRRFFVLRVPSSGGANEHPVVTAVFVKQGDSAVSGQSLIEISEDKASFEITAEHTGTIVSVFVRPGDRVSIGQPVLTYLSSQEIPCPATSPTPLVLPSRHLPTVPFHAFIRELERRREVMRTTSSARINAIIAHQRTAAAIVFGRGVVLDANNAAESHRGWAEGESETRMREHGLTDEQMAQERLDIHIETLRLLLTRYGQPDGFSGLPELPDEPTSE</sequence>
<dbReference type="KEGG" id="gms:SOIL9_70300"/>
<organism evidence="2 3">
    <name type="scientific">Gemmata massiliana</name>
    <dbReference type="NCBI Taxonomy" id="1210884"/>
    <lineage>
        <taxon>Bacteria</taxon>
        <taxon>Pseudomonadati</taxon>
        <taxon>Planctomycetota</taxon>
        <taxon>Planctomycetia</taxon>
        <taxon>Gemmatales</taxon>
        <taxon>Gemmataceae</taxon>
        <taxon>Gemmata</taxon>
    </lineage>
</organism>
<dbReference type="SUPFAM" id="SSF51230">
    <property type="entry name" value="Single hybrid motif"/>
    <property type="match status" value="1"/>
</dbReference>
<name>A0A6P2DNI4_9BACT</name>
<dbReference type="PROSITE" id="PS50968">
    <property type="entry name" value="BIOTINYL_LIPOYL"/>
    <property type="match status" value="1"/>
</dbReference>
<dbReference type="NCBIfam" id="TIGR02996">
    <property type="entry name" value="rpt_mate_G_obs"/>
    <property type="match status" value="1"/>
</dbReference>
<dbReference type="InterPro" id="IPR014338">
    <property type="entry name" value="CHP02996_rpt-companion-dom"/>
</dbReference>
<evidence type="ECO:0000259" key="1">
    <source>
        <dbReference type="PROSITE" id="PS50968"/>
    </source>
</evidence>
<reference evidence="2 3" key="1">
    <citation type="submission" date="2019-05" db="EMBL/GenBank/DDBJ databases">
        <authorList>
            <consortium name="Science for Life Laboratories"/>
        </authorList>
    </citation>
    <scope>NUCLEOTIDE SEQUENCE [LARGE SCALE GENOMIC DNA]</scope>
    <source>
        <strain evidence="2">Soil9</strain>
    </source>
</reference>
<keyword evidence="2" id="KW-0808">Transferase</keyword>
<keyword evidence="2" id="KW-0670">Pyruvate</keyword>
<proteinExistence type="predicted"/>
<dbReference type="Gene3D" id="2.40.50.100">
    <property type="match status" value="1"/>
</dbReference>
<dbReference type="RefSeq" id="WP_162673174.1">
    <property type="nucleotide sequence ID" value="NZ_LR593886.1"/>
</dbReference>
<protein>
    <recommendedName>
        <fullName evidence="1">Lipoyl-binding domain-containing protein</fullName>
    </recommendedName>
</protein>
<accession>A0A6P2DNI4</accession>
<dbReference type="InterPro" id="IPR011053">
    <property type="entry name" value="Single_hybrid_motif"/>
</dbReference>
<evidence type="ECO:0000313" key="3">
    <source>
        <dbReference type="Proteomes" id="UP000464178"/>
    </source>
</evidence>
<evidence type="ECO:0000313" key="2">
    <source>
        <dbReference type="EMBL" id="VTS03894.1"/>
    </source>
</evidence>
<gene>
    <name evidence="2" type="ORF">SOIL9_70300</name>
</gene>